<dbReference type="Proteomes" id="UP001558613">
    <property type="component" value="Unassembled WGS sequence"/>
</dbReference>
<accession>A0ABR3N5W2</accession>
<reference evidence="1 2" key="1">
    <citation type="submission" date="2023-09" db="EMBL/GenBank/DDBJ databases">
        <authorList>
            <person name="Wang M."/>
        </authorList>
    </citation>
    <scope>NUCLEOTIDE SEQUENCE [LARGE SCALE GENOMIC DNA]</scope>
    <source>
        <strain evidence="1">GT-2023</strain>
        <tissue evidence="1">Liver</tissue>
    </source>
</reference>
<sequence>MGEYEMFLSSTLPLNPPSSSLSRRQIVNPHCGAASGRAPGPYFRGQIHHNDPSQLGKPALSVHLTKDYESLMKETLTLRIPRETWPILQLKFTSSDFKMQKHPSSDAGLIVEGVKVLQNLDDVTKACDLLL</sequence>
<evidence type="ECO:0000313" key="1">
    <source>
        <dbReference type="EMBL" id="KAL1272274.1"/>
    </source>
</evidence>
<proteinExistence type="predicted"/>
<evidence type="ECO:0000313" key="2">
    <source>
        <dbReference type="Proteomes" id="UP001558613"/>
    </source>
</evidence>
<dbReference type="EMBL" id="JAYMGO010000006">
    <property type="protein sequence ID" value="KAL1272274.1"/>
    <property type="molecule type" value="Genomic_DNA"/>
</dbReference>
<gene>
    <name evidence="1" type="ORF">QQF64_028136</name>
</gene>
<name>A0ABR3N5W2_9TELE</name>
<comment type="caution">
    <text evidence="1">The sequence shown here is derived from an EMBL/GenBank/DDBJ whole genome shotgun (WGS) entry which is preliminary data.</text>
</comment>
<organism evidence="1 2">
    <name type="scientific">Cirrhinus molitorella</name>
    <name type="common">mud carp</name>
    <dbReference type="NCBI Taxonomy" id="172907"/>
    <lineage>
        <taxon>Eukaryota</taxon>
        <taxon>Metazoa</taxon>
        <taxon>Chordata</taxon>
        <taxon>Craniata</taxon>
        <taxon>Vertebrata</taxon>
        <taxon>Euteleostomi</taxon>
        <taxon>Actinopterygii</taxon>
        <taxon>Neopterygii</taxon>
        <taxon>Teleostei</taxon>
        <taxon>Ostariophysi</taxon>
        <taxon>Cypriniformes</taxon>
        <taxon>Cyprinidae</taxon>
        <taxon>Labeoninae</taxon>
        <taxon>Labeonini</taxon>
        <taxon>Cirrhinus</taxon>
    </lineage>
</organism>
<keyword evidence="2" id="KW-1185">Reference proteome</keyword>
<protein>
    <submittedName>
        <fullName evidence="1">Uncharacterized protein</fullName>
    </submittedName>
</protein>